<reference evidence="2" key="2">
    <citation type="submission" date="2019-11" db="EMBL/GenBank/DDBJ databases">
        <title>Improved Assembly of Tolypothrix boutellei genome.</title>
        <authorList>
            <person name="Sarangi A.N."/>
            <person name="Mukherjee M."/>
            <person name="Ghosh S."/>
            <person name="Singh D."/>
            <person name="Das A."/>
            <person name="Kant S."/>
            <person name="Prusty A."/>
            <person name="Tripathy S."/>
        </authorList>
    </citation>
    <scope>NUCLEOTIDE SEQUENCE</scope>
    <source>
        <strain evidence="2">VB521301</strain>
    </source>
</reference>
<proteinExistence type="predicted"/>
<protein>
    <submittedName>
        <fullName evidence="3">Uncharacterized protein</fullName>
    </submittedName>
</protein>
<dbReference type="EMBL" id="JHEG04000001">
    <property type="protein sequence ID" value="KAF3889800.1"/>
    <property type="molecule type" value="Genomic_DNA"/>
</dbReference>
<feature type="transmembrane region" description="Helical" evidence="1">
    <location>
        <begin position="63"/>
        <end position="87"/>
    </location>
</feature>
<reference evidence="3" key="1">
    <citation type="journal article" date="2015" name="Genome Announc.">
        <title>Draft Genome Sequence of Tolypothrix boutellei Strain VB521301.</title>
        <authorList>
            <person name="Chandrababunaidu M.M."/>
            <person name="Singh D."/>
            <person name="Sen D."/>
            <person name="Bhan S."/>
            <person name="Das S."/>
            <person name="Gupta A."/>
            <person name="Adhikary S.P."/>
            <person name="Tripathy S."/>
        </authorList>
    </citation>
    <scope>NUCLEOTIDE SEQUENCE</scope>
    <source>
        <strain evidence="3">VB521301</strain>
    </source>
</reference>
<dbReference type="Proteomes" id="UP000029738">
    <property type="component" value="Unassembled WGS sequence"/>
</dbReference>
<gene>
    <name evidence="3" type="ORF">DA73_0236790</name>
    <name evidence="2" type="ORF">DA73_0400033280</name>
</gene>
<organism evidence="3">
    <name type="scientific">Tolypothrix bouteillei VB521301</name>
    <dbReference type="NCBI Taxonomy" id="1479485"/>
    <lineage>
        <taxon>Bacteria</taxon>
        <taxon>Bacillati</taxon>
        <taxon>Cyanobacteriota</taxon>
        <taxon>Cyanophyceae</taxon>
        <taxon>Nostocales</taxon>
        <taxon>Tolypothrichaceae</taxon>
        <taxon>Tolypothrix</taxon>
    </lineage>
</organism>
<evidence type="ECO:0000256" key="1">
    <source>
        <dbReference type="SAM" id="Phobius"/>
    </source>
</evidence>
<sequence length="122" mass="13882">MMLELEDKTSVSAIQGRDAEIVGQSLRVPIALRIEFTDGRRYLRSGDATRTTGNSEYLITIPIVYLSGLSDMMLDIALITLSLFYLLTHRYWSFFRLSKRPLIPERDNSGQSTVSNLSKIHQ</sequence>
<dbReference type="RefSeq" id="WP_038073348.1">
    <property type="nucleotide sequence ID" value="NZ_JHEG04000001.1"/>
</dbReference>
<evidence type="ECO:0000313" key="4">
    <source>
        <dbReference type="Proteomes" id="UP000029738"/>
    </source>
</evidence>
<comment type="caution">
    <text evidence="3">The sequence shown here is derived from an EMBL/GenBank/DDBJ whole genome shotgun (WGS) entry which is preliminary data.</text>
</comment>
<keyword evidence="4" id="KW-1185">Reference proteome</keyword>
<name>A0A0C1QMT4_9CYAN</name>
<dbReference type="AlphaFoldDB" id="A0A0C1QMT4"/>
<keyword evidence="1" id="KW-0812">Transmembrane</keyword>
<accession>A0A0C1QMT4</accession>
<evidence type="ECO:0000313" key="3">
    <source>
        <dbReference type="EMBL" id="KIE06829.1"/>
    </source>
</evidence>
<evidence type="ECO:0000313" key="2">
    <source>
        <dbReference type="EMBL" id="KAF3889800.1"/>
    </source>
</evidence>
<keyword evidence="1" id="KW-1133">Transmembrane helix</keyword>
<dbReference type="EMBL" id="JHEG02000059">
    <property type="protein sequence ID" value="KIE06829.1"/>
    <property type="molecule type" value="Genomic_DNA"/>
</dbReference>
<keyword evidence="1" id="KW-0472">Membrane</keyword>